<dbReference type="GO" id="GO:0051301">
    <property type="term" value="P:cell division"/>
    <property type="evidence" value="ECO:0007669"/>
    <property type="project" value="InterPro"/>
</dbReference>
<reference evidence="2 3" key="1">
    <citation type="submission" date="2015-08" db="EMBL/GenBank/DDBJ databases">
        <title>Emmonsia species relationships and genome sequence.</title>
        <authorList>
            <person name="Cuomo C.A."/>
            <person name="Schwartz I.S."/>
            <person name="Kenyon C."/>
            <person name="De Hoog G.S."/>
            <person name="Govender N.P."/>
            <person name="Botha A."/>
            <person name="Moreno L."/>
            <person name="De Vries M."/>
            <person name="Munoz J.F."/>
            <person name="Stielow J.B."/>
        </authorList>
    </citation>
    <scope>NUCLEOTIDE SEQUENCE [LARGE SCALE GENOMIC DNA]</scope>
    <source>
        <strain evidence="2 3">EI222</strain>
    </source>
</reference>
<feature type="compositionally biased region" description="Gly residues" evidence="1">
    <location>
        <begin position="548"/>
        <end position="558"/>
    </location>
</feature>
<sequence length="621" mass="68220">MTATFTTTAATISTRSATHHIIDFGTRRPSRYEQGTTRSRAPLTAIDPAMSQARGRLPNGNGTKRSVKGGDRYGERGANGWGGKRKAAEYDEDVEGFQFTRATATKKSKPAAIDENLVPQPPRDDDAQQEEQVVRKQKGRGRPPKSTDASRHVSFETPNGKLPTRSLRRTPKRLAEEEPTAIVTEKSKSRRKSHDIEPAPITIPNKRGSSKTKDSQIAPPIEEAEGQSTTPLADANTQKIALPLADTPVIRKNKEMRMEKSQKGQRRSSLGRRGRRASLLIESGVSNALPHDQVDTAHFYKHIECEGLSEPKRMRQLLTWCATRALGEKPTGSRSGDESARLAARVIQEELLEDFANRPELSDWFSRQETEPLAVVVKKPNPRNIQNAGKIKELEAQIHKLQLERQSLTSLLRPPSIPRIRPPSSTSAQPSNTQQLSTSAPQLDAINPNLLEPSQLAILTSLNPSNRTSTSADKSMPTPQTDPSYTSISNITSRLSRLTTSLIPTLDSFASGIHDIELFRRAADDVAGQVLAICARRLEERDQSRPRGIGGEELGGSTSGRTIRSRRRKGKQKVGESGAYEGKGEGEEGDADSDGDEADDFRIEKEDLAIVLGALSRLESR</sequence>
<accession>A0A1J9QFN8</accession>
<feature type="region of interest" description="Disordered" evidence="1">
    <location>
        <begin position="462"/>
        <end position="487"/>
    </location>
</feature>
<evidence type="ECO:0000313" key="3">
    <source>
        <dbReference type="Proteomes" id="UP000242791"/>
    </source>
</evidence>
<dbReference type="Proteomes" id="UP000242791">
    <property type="component" value="Unassembled WGS sequence"/>
</dbReference>
<keyword evidence="3" id="KW-1185">Reference proteome</keyword>
<gene>
    <name evidence="2" type="ORF">ACJ73_01691</name>
</gene>
<protein>
    <recommendedName>
        <fullName evidence="4">Mis12-Mtw1 family protein</fullName>
    </recommendedName>
</protein>
<feature type="compositionally biased region" description="Acidic residues" evidence="1">
    <location>
        <begin position="587"/>
        <end position="599"/>
    </location>
</feature>
<evidence type="ECO:0000313" key="2">
    <source>
        <dbReference type="EMBL" id="OJD26914.1"/>
    </source>
</evidence>
<feature type="region of interest" description="Disordered" evidence="1">
    <location>
        <begin position="101"/>
        <end position="274"/>
    </location>
</feature>
<evidence type="ECO:0000256" key="1">
    <source>
        <dbReference type="SAM" id="MobiDB-lite"/>
    </source>
</evidence>
<name>A0A1J9QFN8_9EURO</name>
<feature type="compositionally biased region" description="Basic residues" evidence="1">
    <location>
        <begin position="263"/>
        <end position="274"/>
    </location>
</feature>
<dbReference type="STRING" id="1658174.A0A1J9QFN8"/>
<feature type="compositionally biased region" description="Polar residues" evidence="1">
    <location>
        <begin position="426"/>
        <end position="438"/>
    </location>
</feature>
<dbReference type="GO" id="GO:0000444">
    <property type="term" value="C:MIS12/MIND type complex"/>
    <property type="evidence" value="ECO:0007669"/>
    <property type="project" value="InterPro"/>
</dbReference>
<feature type="region of interest" description="Disordered" evidence="1">
    <location>
        <begin position="409"/>
        <end position="438"/>
    </location>
</feature>
<dbReference type="VEuPathDB" id="FungiDB:ACJ73_01691"/>
<proteinExistence type="predicted"/>
<evidence type="ECO:0008006" key="4">
    <source>
        <dbReference type="Google" id="ProtNLM"/>
    </source>
</evidence>
<dbReference type="PANTHER" id="PTHR14778">
    <property type="entry name" value="KINETOCHORE-ASSOCIATED PROTEIN DSN1 HOMOLOG"/>
    <property type="match status" value="1"/>
</dbReference>
<dbReference type="Pfam" id="PF08202">
    <property type="entry name" value="MIS13"/>
    <property type="match status" value="1"/>
</dbReference>
<dbReference type="GO" id="GO:0007059">
    <property type="term" value="P:chromosome segregation"/>
    <property type="evidence" value="ECO:0007669"/>
    <property type="project" value="InterPro"/>
</dbReference>
<organism evidence="2 3">
    <name type="scientific">Blastomyces percursus</name>
    <dbReference type="NCBI Taxonomy" id="1658174"/>
    <lineage>
        <taxon>Eukaryota</taxon>
        <taxon>Fungi</taxon>
        <taxon>Dikarya</taxon>
        <taxon>Ascomycota</taxon>
        <taxon>Pezizomycotina</taxon>
        <taxon>Eurotiomycetes</taxon>
        <taxon>Eurotiomycetidae</taxon>
        <taxon>Onygenales</taxon>
        <taxon>Ajellomycetaceae</taxon>
        <taxon>Blastomyces</taxon>
    </lineage>
</organism>
<dbReference type="EMBL" id="LGTZ01000160">
    <property type="protein sequence ID" value="OJD26914.1"/>
    <property type="molecule type" value="Genomic_DNA"/>
</dbReference>
<feature type="region of interest" description="Disordered" evidence="1">
    <location>
        <begin position="51"/>
        <end position="86"/>
    </location>
</feature>
<dbReference type="AlphaFoldDB" id="A0A1J9QFN8"/>
<comment type="caution">
    <text evidence="2">The sequence shown here is derived from an EMBL/GenBank/DDBJ whole genome shotgun (WGS) entry which is preliminary data.</text>
</comment>
<feature type="compositionally biased region" description="Basic residues" evidence="1">
    <location>
        <begin position="563"/>
        <end position="572"/>
    </location>
</feature>
<dbReference type="OrthoDB" id="3364649at2759"/>
<dbReference type="InterPro" id="IPR013218">
    <property type="entry name" value="Dsn1/Mis13"/>
</dbReference>
<feature type="compositionally biased region" description="Basic and acidic residues" evidence="1">
    <location>
        <begin position="252"/>
        <end position="262"/>
    </location>
</feature>
<dbReference type="PANTHER" id="PTHR14778:SF2">
    <property type="entry name" value="KINETOCHORE-ASSOCIATED PROTEIN DSN1 HOMOLOG"/>
    <property type="match status" value="1"/>
</dbReference>
<feature type="region of interest" description="Disordered" evidence="1">
    <location>
        <begin position="541"/>
        <end position="600"/>
    </location>
</feature>
<feature type="compositionally biased region" description="Polar residues" evidence="1">
    <location>
        <begin position="226"/>
        <end position="239"/>
    </location>
</feature>